<dbReference type="Proteomes" id="UP000434957">
    <property type="component" value="Unassembled WGS sequence"/>
</dbReference>
<dbReference type="EMBL" id="QXFT01000135">
    <property type="protein sequence ID" value="KAE9353625.1"/>
    <property type="molecule type" value="Genomic_DNA"/>
</dbReference>
<dbReference type="InterPro" id="IPR036058">
    <property type="entry name" value="Kazal_dom_sf"/>
</dbReference>
<dbReference type="InterPro" id="IPR002350">
    <property type="entry name" value="Kazal_dom"/>
</dbReference>
<accession>A0A6A4FYN1</accession>
<evidence type="ECO:0000259" key="2">
    <source>
        <dbReference type="PROSITE" id="PS51465"/>
    </source>
</evidence>
<keyword evidence="1" id="KW-0732">Signal</keyword>
<evidence type="ECO:0000313" key="3">
    <source>
        <dbReference type="EMBL" id="KAE9353625.1"/>
    </source>
</evidence>
<dbReference type="CDD" id="cd00104">
    <property type="entry name" value="KAZAL_FS"/>
    <property type="match status" value="1"/>
</dbReference>
<dbReference type="SMART" id="SM00280">
    <property type="entry name" value="KAZAL"/>
    <property type="match status" value="1"/>
</dbReference>
<evidence type="ECO:0000313" key="4">
    <source>
        <dbReference type="Proteomes" id="UP000434957"/>
    </source>
</evidence>
<feature type="domain" description="Kazal-like" evidence="2">
    <location>
        <begin position="26"/>
        <end position="79"/>
    </location>
</feature>
<dbReference type="Pfam" id="PF07648">
    <property type="entry name" value="Kazal_2"/>
    <property type="match status" value="1"/>
</dbReference>
<sequence>MKFFAVVAAVASLMAIGISADDADSGSTGISCGNVNLCSTKRDPVCGSNNVTYRNMCVFEYDNCLSGMKLSSKPGNCPGYHGNGRK</sequence>
<keyword evidence="4" id="KW-1185">Reference proteome</keyword>
<name>A0A6A4FYN1_9STRA</name>
<dbReference type="AlphaFoldDB" id="A0A6A4FYN1"/>
<comment type="caution">
    <text evidence="3">The sequence shown here is derived from an EMBL/GenBank/DDBJ whole genome shotgun (WGS) entry which is preliminary data.</text>
</comment>
<dbReference type="SUPFAM" id="SSF100895">
    <property type="entry name" value="Kazal-type serine protease inhibitors"/>
    <property type="match status" value="1"/>
</dbReference>
<proteinExistence type="predicted"/>
<feature type="signal peptide" evidence="1">
    <location>
        <begin position="1"/>
        <end position="20"/>
    </location>
</feature>
<organism evidence="3 4">
    <name type="scientific">Phytophthora rubi</name>
    <dbReference type="NCBI Taxonomy" id="129364"/>
    <lineage>
        <taxon>Eukaryota</taxon>
        <taxon>Sar</taxon>
        <taxon>Stramenopiles</taxon>
        <taxon>Oomycota</taxon>
        <taxon>Peronosporomycetes</taxon>
        <taxon>Peronosporales</taxon>
        <taxon>Peronosporaceae</taxon>
        <taxon>Phytophthora</taxon>
    </lineage>
</organism>
<evidence type="ECO:0000256" key="1">
    <source>
        <dbReference type="SAM" id="SignalP"/>
    </source>
</evidence>
<feature type="chain" id="PRO_5025597748" description="Kazal-like domain-containing protein" evidence="1">
    <location>
        <begin position="21"/>
        <end position="86"/>
    </location>
</feature>
<reference evidence="3 4" key="1">
    <citation type="submission" date="2018-08" db="EMBL/GenBank/DDBJ databases">
        <title>Genomic investigation of the strawberry pathogen Phytophthora fragariae indicates pathogenicity is determined by transcriptional variation in three key races.</title>
        <authorList>
            <person name="Adams T.M."/>
            <person name="Armitage A.D."/>
            <person name="Sobczyk M.K."/>
            <person name="Bates H.J."/>
            <person name="Dunwell J.M."/>
            <person name="Nellist C.F."/>
            <person name="Harrison R.J."/>
        </authorList>
    </citation>
    <scope>NUCLEOTIDE SEQUENCE [LARGE SCALE GENOMIC DNA]</scope>
    <source>
        <strain evidence="3 4">SCRP333</strain>
    </source>
</reference>
<protein>
    <recommendedName>
        <fullName evidence="2">Kazal-like domain-containing protein</fullName>
    </recommendedName>
</protein>
<dbReference type="PROSITE" id="PS51465">
    <property type="entry name" value="KAZAL_2"/>
    <property type="match status" value="1"/>
</dbReference>
<gene>
    <name evidence="3" type="ORF">PR003_g3757</name>
</gene>
<dbReference type="Gene3D" id="3.30.60.30">
    <property type="match status" value="1"/>
</dbReference>